<sequence length="159" mass="18053">MAETETEAREAEANVPTRVPMIFSCDSWTATFRFNRSGRMESEAAYALGEIAYRIGDDPLVKRSARLAIVKRDANQRLELRLRDKMSRLVVPLDDFAMQRMLERMKEYVSGYNMIMRVVFQATDTDLPQYLEAVDFSFSSRPHDAAEPAPATPAAGDDH</sequence>
<keyword evidence="2" id="KW-1185">Reference proteome</keyword>
<protein>
    <submittedName>
        <fullName evidence="1">Uncharacterized protein</fullName>
    </submittedName>
</protein>
<reference evidence="1 2" key="1">
    <citation type="submission" date="2016-10" db="EMBL/GenBank/DDBJ databases">
        <authorList>
            <person name="de Groot N.N."/>
        </authorList>
    </citation>
    <scope>NUCLEOTIDE SEQUENCE [LARGE SCALE GENOMIC DNA]</scope>
    <source>
        <strain evidence="1 2">DSM 2698</strain>
    </source>
</reference>
<proteinExistence type="predicted"/>
<organism evidence="1 2">
    <name type="scientific">Afifella marina DSM 2698</name>
    <dbReference type="NCBI Taxonomy" id="1120955"/>
    <lineage>
        <taxon>Bacteria</taxon>
        <taxon>Pseudomonadati</taxon>
        <taxon>Pseudomonadota</taxon>
        <taxon>Alphaproteobacteria</taxon>
        <taxon>Hyphomicrobiales</taxon>
        <taxon>Afifellaceae</taxon>
        <taxon>Afifella</taxon>
    </lineage>
</organism>
<dbReference type="STRING" id="1120955.SAMN03080610_00386"/>
<dbReference type="OrthoDB" id="8450801at2"/>
<evidence type="ECO:0000313" key="1">
    <source>
        <dbReference type="EMBL" id="SCZ22214.1"/>
    </source>
</evidence>
<accession>A0A1G5MBM9</accession>
<dbReference type="Proteomes" id="UP000199347">
    <property type="component" value="Unassembled WGS sequence"/>
</dbReference>
<dbReference type="RefSeq" id="WP_092809196.1">
    <property type="nucleotide sequence ID" value="NZ_FMVW01000001.1"/>
</dbReference>
<dbReference type="EMBL" id="FMVW01000001">
    <property type="protein sequence ID" value="SCZ22214.1"/>
    <property type="molecule type" value="Genomic_DNA"/>
</dbReference>
<dbReference type="AlphaFoldDB" id="A0A1G5MBM9"/>
<name>A0A1G5MBM9_AFIMA</name>
<gene>
    <name evidence="1" type="ORF">SAMN03080610_00386</name>
</gene>
<evidence type="ECO:0000313" key="2">
    <source>
        <dbReference type="Proteomes" id="UP000199347"/>
    </source>
</evidence>